<gene>
    <name evidence="3" type="ORF">Zmor_028116</name>
</gene>
<dbReference type="AlphaFoldDB" id="A0AA38HPR0"/>
<keyword evidence="1" id="KW-1133">Transmembrane helix</keyword>
<dbReference type="Proteomes" id="UP001168821">
    <property type="component" value="Unassembled WGS sequence"/>
</dbReference>
<keyword evidence="1" id="KW-0812">Transmembrane</keyword>
<comment type="caution">
    <text evidence="3">The sequence shown here is derived from an EMBL/GenBank/DDBJ whole genome shotgun (WGS) entry which is preliminary data.</text>
</comment>
<protein>
    <recommendedName>
        <fullName evidence="2">Fatty acyl-CoA reductase C-terminal domain-containing protein</fullName>
    </recommendedName>
</protein>
<proteinExistence type="predicted"/>
<accession>A0AA38HPR0</accession>
<keyword evidence="4" id="KW-1185">Reference proteome</keyword>
<sequence length="103" mass="12577">MYQKLHRICDLLGFFSVNSWEFETTNTEILWKDLNEKDQQLFPFNMETLQWESYFKSCVLYGRIHLLNDPIDTLPQAKRKQKFIKLIYYCIGLALVYFLWRLI</sequence>
<evidence type="ECO:0000313" key="3">
    <source>
        <dbReference type="EMBL" id="KAJ3641620.1"/>
    </source>
</evidence>
<name>A0AA38HPR0_9CUCU</name>
<dbReference type="InterPro" id="IPR033640">
    <property type="entry name" value="FAR_C"/>
</dbReference>
<feature type="transmembrane region" description="Helical" evidence="1">
    <location>
        <begin position="83"/>
        <end position="100"/>
    </location>
</feature>
<dbReference type="Pfam" id="PF03015">
    <property type="entry name" value="Sterile"/>
    <property type="match status" value="1"/>
</dbReference>
<organism evidence="3 4">
    <name type="scientific">Zophobas morio</name>
    <dbReference type="NCBI Taxonomy" id="2755281"/>
    <lineage>
        <taxon>Eukaryota</taxon>
        <taxon>Metazoa</taxon>
        <taxon>Ecdysozoa</taxon>
        <taxon>Arthropoda</taxon>
        <taxon>Hexapoda</taxon>
        <taxon>Insecta</taxon>
        <taxon>Pterygota</taxon>
        <taxon>Neoptera</taxon>
        <taxon>Endopterygota</taxon>
        <taxon>Coleoptera</taxon>
        <taxon>Polyphaga</taxon>
        <taxon>Cucujiformia</taxon>
        <taxon>Tenebrionidae</taxon>
        <taxon>Zophobas</taxon>
    </lineage>
</organism>
<dbReference type="EMBL" id="JALNTZ010000009">
    <property type="protein sequence ID" value="KAJ3641620.1"/>
    <property type="molecule type" value="Genomic_DNA"/>
</dbReference>
<evidence type="ECO:0000259" key="2">
    <source>
        <dbReference type="Pfam" id="PF03015"/>
    </source>
</evidence>
<feature type="domain" description="Fatty acyl-CoA reductase C-terminal" evidence="2">
    <location>
        <begin position="1"/>
        <end position="68"/>
    </location>
</feature>
<evidence type="ECO:0000313" key="4">
    <source>
        <dbReference type="Proteomes" id="UP001168821"/>
    </source>
</evidence>
<reference evidence="3" key="1">
    <citation type="journal article" date="2023" name="G3 (Bethesda)">
        <title>Whole genome assemblies of Zophobas morio and Tenebrio molitor.</title>
        <authorList>
            <person name="Kaur S."/>
            <person name="Stinson S.A."/>
            <person name="diCenzo G.C."/>
        </authorList>
    </citation>
    <scope>NUCLEOTIDE SEQUENCE</scope>
    <source>
        <strain evidence="3">QUZm001</strain>
    </source>
</reference>
<keyword evidence="1" id="KW-0472">Membrane</keyword>
<dbReference type="CDD" id="cd09071">
    <property type="entry name" value="FAR_C"/>
    <property type="match status" value="1"/>
</dbReference>
<evidence type="ECO:0000256" key="1">
    <source>
        <dbReference type="SAM" id="Phobius"/>
    </source>
</evidence>